<feature type="region of interest" description="Disordered" evidence="6">
    <location>
        <begin position="374"/>
        <end position="545"/>
    </location>
</feature>
<dbReference type="InterPro" id="IPR008974">
    <property type="entry name" value="TRAF-like"/>
</dbReference>
<feature type="compositionally biased region" description="Low complexity" evidence="6">
    <location>
        <begin position="14"/>
        <end position="47"/>
    </location>
</feature>
<dbReference type="Pfam" id="PF22486">
    <property type="entry name" value="MATH_2"/>
    <property type="match status" value="1"/>
</dbReference>
<comment type="subcellular location">
    <subcellularLocation>
        <location evidence="1">Cytoplasm</location>
    </subcellularLocation>
</comment>
<feature type="region of interest" description="Disordered" evidence="6">
    <location>
        <begin position="1"/>
        <end position="72"/>
    </location>
</feature>
<dbReference type="InterPro" id="IPR013083">
    <property type="entry name" value="Znf_RING/FYVE/PHD"/>
</dbReference>
<dbReference type="PROSITE" id="PS50144">
    <property type="entry name" value="MATH"/>
    <property type="match status" value="1"/>
</dbReference>
<protein>
    <recommendedName>
        <fullName evidence="12">RING-type domain-containing protein</fullName>
    </recommendedName>
</protein>
<dbReference type="PANTHER" id="PTHR36754:SF2">
    <property type="entry name" value="E3 UBIQUITIN-PROTEIN LIGASE TRIM37"/>
    <property type="match status" value="1"/>
</dbReference>
<feature type="coiled-coil region" evidence="5">
    <location>
        <begin position="690"/>
        <end position="731"/>
    </location>
</feature>
<feature type="compositionally biased region" description="Acidic residues" evidence="6">
    <location>
        <begin position="1193"/>
        <end position="1221"/>
    </location>
</feature>
<feature type="compositionally biased region" description="Basic residues" evidence="6">
    <location>
        <begin position="1"/>
        <end position="13"/>
    </location>
</feature>
<dbReference type="GO" id="GO:0051865">
    <property type="term" value="P:protein autoubiquitination"/>
    <property type="evidence" value="ECO:0007669"/>
    <property type="project" value="TreeGrafter"/>
</dbReference>
<feature type="compositionally biased region" description="Low complexity" evidence="6">
    <location>
        <begin position="441"/>
        <end position="488"/>
    </location>
</feature>
<dbReference type="GO" id="GO:0070842">
    <property type="term" value="P:aggresome assembly"/>
    <property type="evidence" value="ECO:0007669"/>
    <property type="project" value="TreeGrafter"/>
</dbReference>
<dbReference type="CDD" id="cd19756">
    <property type="entry name" value="Bbox2"/>
    <property type="match status" value="1"/>
</dbReference>
<evidence type="ECO:0000313" key="11">
    <source>
        <dbReference type="Proteomes" id="UP000193411"/>
    </source>
</evidence>
<dbReference type="PANTHER" id="PTHR36754">
    <property type="entry name" value="E3 UBIQUITIN-PROTEIN LIGASE TRIM37"/>
    <property type="match status" value="1"/>
</dbReference>
<feature type="domain" description="MATH" evidence="9">
    <location>
        <begin position="826"/>
        <end position="1076"/>
    </location>
</feature>
<dbReference type="Proteomes" id="UP000193411">
    <property type="component" value="Unassembled WGS sequence"/>
</dbReference>
<feature type="non-terminal residue" evidence="10">
    <location>
        <position position="1263"/>
    </location>
</feature>
<evidence type="ECO:0000256" key="6">
    <source>
        <dbReference type="SAM" id="MobiDB-lite"/>
    </source>
</evidence>
<dbReference type="Pfam" id="PF00643">
    <property type="entry name" value="zf-B_box"/>
    <property type="match status" value="1"/>
</dbReference>
<dbReference type="Gene3D" id="3.30.40.10">
    <property type="entry name" value="Zinc/RING finger domain, C3HC4 (zinc finger)"/>
    <property type="match status" value="1"/>
</dbReference>
<dbReference type="EMBL" id="MCFL01000024">
    <property type="protein sequence ID" value="ORZ35028.1"/>
    <property type="molecule type" value="Genomic_DNA"/>
</dbReference>
<sequence>MSHRPTSTAHRHTTSPAPRRAAATAGGRSESAQVSASSSSTASPAASPHRPGQRGTGPRPTSRLQHDPDVALALAMLGSSDFADYSDLSDLSGLDDDEDHHEEASSSTRSGDDPIRAFRSLFDSVFTEHSSGQSPGSGSLGRRLTGNRYPRTPPDHRQALALSSPESFDSPPSRPFIGSARVPPTWPQAWPGQRDSVNQPPSQQQRTATASIASAASSSRPAPARSSFTSRLPPPPTGAQESNDSAERALYHDLMAPYEVSATDPSIAEPIRSSIPLPSDDSAPFSRRMNQSQAIRARASDLLARIERQMSNDDRPTTPPNEPNATSQSPAIPASRAPIRSLSSIAAPTSTSTSTSSSGSASFSTLRAWTRPAALTTPTLRRPASAVDLRTSVDRSSVSATSRMASHNQALRDLTSRMRAARMPSEQRQSRPTAANTVTRPAGSAQPPPSSSQSTTPASTTQTTPDLSYPSRSRVAAATSVASSRTSSPMRTLERLLFPPRGDNGHQHTLEQIEVQELGERSGSPPNVAPEVEAEPESESPPREDVAGVEELLKCMICWGHLERAVLCPSCSKMACSSCLVRWITDEKPECPHCRSQLRTSQLVQCRFVDDLQAQLKSLATKASTSSTSPTSKSKQSSATSSEICPKHNAYLYYYCATCSDPVCSDCAMFSADHRGHEFVHLEKVYTEHMERLQAATNQVAARVQEYNEALEQVAERAAGVQAARTKAQDEVRQVVMDALGALNQQVERHELSLSGEKSNLEQTIASLESAAASVMSTVRSLSHADLVRQSPSLISKLVSSRVSAPSPTRVPSAIDDFDNPLVPPFASHTITIPDFDTYASTGQVYYSQAFTAGGLTWRLKVYPKGNARARGQYLSMFVELVDGLAAGESVEYQYKVEVIGSAHVPTATVARTPPRLPPVADVSMTSDSAVALNEGTDVERASPPAGASRASSAPVSDPATPPLPDAGTDTNHIATLAAQAIQHLEQAFRIPQDSPSPSPSPARASLPSTPLLTSPQPTATTAGTRTSCIVREFTSTFSNGECWGYNRFYPLDRLARDVLGGRESGHTTLTIRFHVRPWTYARRALDLERWAARLASEKERLEASLAAGSGKPRSEVGTSAGGKLEAARRAAAVLLNTLEVEQEGQGDETSGCEEEEEDRGVDEVSESESEAAEHEDGEVTHDAASDQNELALESESESESSSDEEEGEDYQSDLDPEEVLPGDSLLLPRSRSFPDSVMSTGSEGEVVLPGVWPRSSTSHGWH</sequence>
<dbReference type="PROSITE" id="PS50119">
    <property type="entry name" value="ZF_BBOX"/>
    <property type="match status" value="1"/>
</dbReference>
<evidence type="ECO:0000259" key="8">
    <source>
        <dbReference type="PROSITE" id="PS50119"/>
    </source>
</evidence>
<evidence type="ECO:0000256" key="4">
    <source>
        <dbReference type="PROSITE-ProRule" id="PRU00024"/>
    </source>
</evidence>
<proteinExistence type="predicted"/>
<feature type="domain" description="RING-type" evidence="7">
    <location>
        <begin position="555"/>
        <end position="595"/>
    </location>
</feature>
<feature type="compositionally biased region" description="Acidic residues" evidence="6">
    <location>
        <begin position="1141"/>
        <end position="1171"/>
    </location>
</feature>
<dbReference type="STRING" id="765915.A0A1Y2HK90"/>
<dbReference type="CDD" id="cd16619">
    <property type="entry name" value="mRING-HC-C4C4_TRIM37_C-VIII"/>
    <property type="match status" value="1"/>
</dbReference>
<dbReference type="PROSITE" id="PS50089">
    <property type="entry name" value="ZF_RING_2"/>
    <property type="match status" value="1"/>
</dbReference>
<keyword evidence="4" id="KW-0862">Zinc</keyword>
<comment type="caution">
    <text evidence="10">The sequence shown here is derived from an EMBL/GenBank/DDBJ whole genome shotgun (WGS) entry which is preliminary data.</text>
</comment>
<dbReference type="SUPFAM" id="SSF57845">
    <property type="entry name" value="B-box zinc-binding domain"/>
    <property type="match status" value="1"/>
</dbReference>
<evidence type="ECO:0000256" key="1">
    <source>
        <dbReference type="ARBA" id="ARBA00004496"/>
    </source>
</evidence>
<gene>
    <name evidence="10" type="ORF">BCR44DRAFT_65170</name>
</gene>
<reference evidence="10 11" key="1">
    <citation type="submission" date="2016-07" db="EMBL/GenBank/DDBJ databases">
        <title>Pervasive Adenine N6-methylation of Active Genes in Fungi.</title>
        <authorList>
            <consortium name="DOE Joint Genome Institute"/>
            <person name="Mondo S.J."/>
            <person name="Dannebaum R.O."/>
            <person name="Kuo R.C."/>
            <person name="Labutti K."/>
            <person name="Haridas S."/>
            <person name="Kuo A."/>
            <person name="Salamov A."/>
            <person name="Ahrendt S.R."/>
            <person name="Lipzen A."/>
            <person name="Sullivan W."/>
            <person name="Andreopoulos W.B."/>
            <person name="Clum A."/>
            <person name="Lindquist E."/>
            <person name="Daum C."/>
            <person name="Ramamoorthy G.K."/>
            <person name="Gryganskyi A."/>
            <person name="Culley D."/>
            <person name="Magnuson J.K."/>
            <person name="James T.Y."/>
            <person name="O'Malley M.A."/>
            <person name="Stajich J.E."/>
            <person name="Spatafora J.W."/>
            <person name="Visel A."/>
            <person name="Grigoriev I.V."/>
        </authorList>
    </citation>
    <scope>NUCLEOTIDE SEQUENCE [LARGE SCALE GENOMIC DNA]</scope>
    <source>
        <strain evidence="10 11">PL171</strain>
    </source>
</reference>
<feature type="domain" description="B box-type" evidence="8">
    <location>
        <begin position="640"/>
        <end position="682"/>
    </location>
</feature>
<feature type="region of interest" description="Disordered" evidence="6">
    <location>
        <begin position="1104"/>
        <end position="1124"/>
    </location>
</feature>
<accession>A0A1Y2HK90</accession>
<feature type="region of interest" description="Disordered" evidence="6">
    <location>
        <begin position="1138"/>
        <end position="1263"/>
    </location>
</feature>
<dbReference type="Gene3D" id="3.30.160.60">
    <property type="entry name" value="Classic Zinc Finger"/>
    <property type="match status" value="1"/>
</dbReference>
<evidence type="ECO:0008006" key="12">
    <source>
        <dbReference type="Google" id="ProtNLM"/>
    </source>
</evidence>
<evidence type="ECO:0000259" key="9">
    <source>
        <dbReference type="PROSITE" id="PS50144"/>
    </source>
</evidence>
<keyword evidence="2" id="KW-0963">Cytoplasm</keyword>
<feature type="region of interest" description="Disordered" evidence="6">
    <location>
        <begin position="935"/>
        <end position="971"/>
    </location>
</feature>
<feature type="region of interest" description="Disordered" evidence="6">
    <location>
        <begin position="311"/>
        <end position="334"/>
    </location>
</feature>
<keyword evidence="5" id="KW-0175">Coiled coil</keyword>
<dbReference type="OrthoDB" id="192247at2759"/>
<dbReference type="GO" id="GO:0031625">
    <property type="term" value="F:ubiquitin protein ligase binding"/>
    <property type="evidence" value="ECO:0007669"/>
    <property type="project" value="TreeGrafter"/>
</dbReference>
<feature type="compositionally biased region" description="Low complexity" evidence="6">
    <location>
        <begin position="942"/>
        <end position="957"/>
    </location>
</feature>
<evidence type="ECO:0000313" key="10">
    <source>
        <dbReference type="EMBL" id="ORZ35028.1"/>
    </source>
</evidence>
<dbReference type="GO" id="GO:0005164">
    <property type="term" value="F:tumor necrosis factor receptor binding"/>
    <property type="evidence" value="ECO:0007669"/>
    <property type="project" value="TreeGrafter"/>
</dbReference>
<keyword evidence="11" id="KW-1185">Reference proteome</keyword>
<evidence type="ECO:0000256" key="2">
    <source>
        <dbReference type="ARBA" id="ARBA00022490"/>
    </source>
</evidence>
<dbReference type="SMART" id="SM00336">
    <property type="entry name" value="BBOX"/>
    <property type="match status" value="1"/>
</dbReference>
<organism evidence="10 11">
    <name type="scientific">Catenaria anguillulae PL171</name>
    <dbReference type="NCBI Taxonomy" id="765915"/>
    <lineage>
        <taxon>Eukaryota</taxon>
        <taxon>Fungi</taxon>
        <taxon>Fungi incertae sedis</taxon>
        <taxon>Blastocladiomycota</taxon>
        <taxon>Blastocladiomycetes</taxon>
        <taxon>Blastocladiales</taxon>
        <taxon>Catenariaceae</taxon>
        <taxon>Catenaria</taxon>
    </lineage>
</organism>
<evidence type="ECO:0000259" key="7">
    <source>
        <dbReference type="PROSITE" id="PS50089"/>
    </source>
</evidence>
<dbReference type="GO" id="GO:0016235">
    <property type="term" value="C:aggresome"/>
    <property type="evidence" value="ECO:0007669"/>
    <property type="project" value="TreeGrafter"/>
</dbReference>
<dbReference type="GO" id="GO:0008270">
    <property type="term" value="F:zinc ion binding"/>
    <property type="evidence" value="ECO:0007669"/>
    <property type="project" value="UniProtKB-KW"/>
</dbReference>
<dbReference type="GO" id="GO:0061630">
    <property type="term" value="F:ubiquitin protein ligase activity"/>
    <property type="evidence" value="ECO:0007669"/>
    <property type="project" value="TreeGrafter"/>
</dbReference>
<keyword evidence="3" id="KW-0479">Metal-binding</keyword>
<dbReference type="Gene3D" id="2.60.210.10">
    <property type="entry name" value="Apoptosis, Tumor Necrosis Factor Receptor Associated Protein 2, Chain A"/>
    <property type="match status" value="1"/>
</dbReference>
<feature type="region of interest" description="Disordered" evidence="6">
    <location>
        <begin position="269"/>
        <end position="295"/>
    </location>
</feature>
<feature type="region of interest" description="Disordered" evidence="6">
    <location>
        <begin position="620"/>
        <end position="639"/>
    </location>
</feature>
<evidence type="ECO:0000256" key="3">
    <source>
        <dbReference type="ARBA" id="ARBA00022723"/>
    </source>
</evidence>
<dbReference type="AlphaFoldDB" id="A0A1Y2HK90"/>
<dbReference type="GO" id="GO:0006513">
    <property type="term" value="P:protein monoubiquitination"/>
    <property type="evidence" value="ECO:0007669"/>
    <property type="project" value="TreeGrafter"/>
</dbReference>
<keyword evidence="4" id="KW-0863">Zinc-finger</keyword>
<evidence type="ECO:0000256" key="5">
    <source>
        <dbReference type="SAM" id="Coils"/>
    </source>
</evidence>
<dbReference type="InterPro" id="IPR001841">
    <property type="entry name" value="Znf_RING"/>
</dbReference>
<name>A0A1Y2HK90_9FUNG</name>
<dbReference type="InterPro" id="IPR002083">
    <property type="entry name" value="MATH/TRAF_dom"/>
</dbReference>
<feature type="compositionally biased region" description="Polar residues" evidence="6">
    <location>
        <begin position="426"/>
        <end position="439"/>
    </location>
</feature>
<dbReference type="GO" id="GO:0005778">
    <property type="term" value="C:peroxisomal membrane"/>
    <property type="evidence" value="ECO:0007669"/>
    <property type="project" value="TreeGrafter"/>
</dbReference>
<feature type="region of interest" description="Disordered" evidence="6">
    <location>
        <begin position="991"/>
        <end position="1024"/>
    </location>
</feature>
<feature type="compositionally biased region" description="Basic and acidic residues" evidence="6">
    <location>
        <begin position="1172"/>
        <end position="1185"/>
    </location>
</feature>
<feature type="compositionally biased region" description="Low complexity" evidence="6">
    <location>
        <begin position="130"/>
        <end position="146"/>
    </location>
</feature>
<dbReference type="InterPro" id="IPR000315">
    <property type="entry name" value="Znf_B-box"/>
</dbReference>
<feature type="compositionally biased region" description="Low complexity" evidence="6">
    <location>
        <begin position="1002"/>
        <end position="1023"/>
    </location>
</feature>
<dbReference type="SUPFAM" id="SSF57850">
    <property type="entry name" value="RING/U-box"/>
    <property type="match status" value="1"/>
</dbReference>
<feature type="compositionally biased region" description="Polar residues" evidence="6">
    <location>
        <begin position="394"/>
        <end position="409"/>
    </location>
</feature>
<dbReference type="InterPro" id="IPR053003">
    <property type="entry name" value="TRIM_RBCC_E3_ubiq-ligases"/>
</dbReference>
<feature type="compositionally biased region" description="Low complexity" evidence="6">
    <location>
        <begin position="202"/>
        <end position="230"/>
    </location>
</feature>
<feature type="region of interest" description="Disordered" evidence="6">
    <location>
        <begin position="85"/>
        <end position="250"/>
    </location>
</feature>
<dbReference type="SUPFAM" id="SSF49599">
    <property type="entry name" value="TRAF domain-like"/>
    <property type="match status" value="1"/>
</dbReference>